<reference evidence="1" key="1">
    <citation type="journal article" date="2014" name="Nat. Commun.">
        <title>The tobacco genome sequence and its comparison with those of tomato and potato.</title>
        <authorList>
            <person name="Sierro N."/>
            <person name="Battey J.N."/>
            <person name="Ouadi S."/>
            <person name="Bakaher N."/>
            <person name="Bovet L."/>
            <person name="Willig A."/>
            <person name="Goepfert S."/>
            <person name="Peitsch M.C."/>
            <person name="Ivanov N.V."/>
        </authorList>
    </citation>
    <scope>NUCLEOTIDE SEQUENCE [LARGE SCALE GENOMIC DNA]</scope>
</reference>
<organism evidence="1 2">
    <name type="scientific">Nicotiana tabacum</name>
    <name type="common">Common tobacco</name>
    <dbReference type="NCBI Taxonomy" id="4097"/>
    <lineage>
        <taxon>Eukaryota</taxon>
        <taxon>Viridiplantae</taxon>
        <taxon>Streptophyta</taxon>
        <taxon>Embryophyta</taxon>
        <taxon>Tracheophyta</taxon>
        <taxon>Spermatophyta</taxon>
        <taxon>Magnoliopsida</taxon>
        <taxon>eudicotyledons</taxon>
        <taxon>Gunneridae</taxon>
        <taxon>Pentapetalae</taxon>
        <taxon>asterids</taxon>
        <taxon>lamiids</taxon>
        <taxon>Solanales</taxon>
        <taxon>Solanaceae</taxon>
        <taxon>Nicotianoideae</taxon>
        <taxon>Nicotianeae</taxon>
        <taxon>Nicotiana</taxon>
    </lineage>
</organism>
<keyword evidence="1" id="KW-1185">Reference proteome</keyword>
<dbReference type="RefSeq" id="XP_075091968.1">
    <property type="nucleotide sequence ID" value="XM_075235867.1"/>
</dbReference>
<sequence>MALIPSEDGTKCTENIRIVQRGEVLQNWNIPNEPFKKIYELENFSFIKKHNIKTYESTIAINNSLEIIKLLSEQDLNRYKRQFNYLHIGLVQIAVKPLFRKGLDVPICVILKDDRLLNFDDSLLGVLQSNLANGPV</sequence>
<gene>
    <name evidence="2" type="primary">LOC142172095</name>
</gene>
<dbReference type="Proteomes" id="UP000790787">
    <property type="component" value="Chromosome 17"/>
</dbReference>
<name>A0AC58T408_TOBAC</name>
<accession>A0AC58T408</accession>
<evidence type="ECO:0000313" key="2">
    <source>
        <dbReference type="RefSeq" id="XP_075091968.1"/>
    </source>
</evidence>
<reference evidence="2" key="2">
    <citation type="submission" date="2025-08" db="UniProtKB">
        <authorList>
            <consortium name="RefSeq"/>
        </authorList>
    </citation>
    <scope>IDENTIFICATION</scope>
    <source>
        <tissue evidence="2">Leaf</tissue>
    </source>
</reference>
<protein>
    <submittedName>
        <fullName evidence="2">Uncharacterized protein LOC142172095</fullName>
    </submittedName>
</protein>
<evidence type="ECO:0000313" key="1">
    <source>
        <dbReference type="Proteomes" id="UP000790787"/>
    </source>
</evidence>
<proteinExistence type="predicted"/>